<dbReference type="Pfam" id="PF00528">
    <property type="entry name" value="BPD_transp_1"/>
    <property type="match status" value="1"/>
</dbReference>
<keyword evidence="10" id="KW-1185">Reference proteome</keyword>
<evidence type="ECO:0000313" key="9">
    <source>
        <dbReference type="EMBL" id="PWB87554.1"/>
    </source>
</evidence>
<sequence length="249" mass="27133">MLENYRNKFIPLILPICIIIFWYLITEGLGLVNPYILPGPITVCQSAWELILNGKLLANTLDTLYKVFGGLILASVVAIPLGILLGSYKTLEDIATLVISILRPIPPVAWIPFSILWFGIGMVPAVFIIFMGCVFPILVYTIDGVKRTDKVLIESAQTLGASDWNVLKRVILPSTLPYIVSGLKVGIGIALMCTISAEMVGSSSGLGYMILTATSLFDPGTTVVGMLDIGLIGIIFDYVFTKAQDKIFW</sequence>
<evidence type="ECO:0000256" key="2">
    <source>
        <dbReference type="ARBA" id="ARBA00022448"/>
    </source>
</evidence>
<dbReference type="Gene3D" id="1.10.3720.10">
    <property type="entry name" value="MetI-like"/>
    <property type="match status" value="1"/>
</dbReference>
<keyword evidence="6 7" id="KW-0472">Membrane</keyword>
<keyword evidence="4 7" id="KW-0812">Transmembrane</keyword>
<reference evidence="9 10" key="1">
    <citation type="submission" date="2017-03" db="EMBL/GenBank/DDBJ databases">
        <title>Genome sequence of Methanobrevibacter thaueri.</title>
        <authorList>
            <person name="Poehlein A."/>
            <person name="Seedorf H."/>
            <person name="Daniel R."/>
        </authorList>
    </citation>
    <scope>NUCLEOTIDE SEQUENCE [LARGE SCALE GENOMIC DNA]</scope>
    <source>
        <strain evidence="9 10">DSM 11995</strain>
    </source>
</reference>
<dbReference type="EMBL" id="MZGS01000019">
    <property type="protein sequence ID" value="PWB87554.1"/>
    <property type="molecule type" value="Genomic_DNA"/>
</dbReference>
<dbReference type="InterPro" id="IPR000515">
    <property type="entry name" value="MetI-like"/>
</dbReference>
<gene>
    <name evidence="9" type="primary">ssuC</name>
    <name evidence="9" type="ORF">MBBTH_08220</name>
</gene>
<evidence type="ECO:0000256" key="7">
    <source>
        <dbReference type="RuleBase" id="RU363032"/>
    </source>
</evidence>
<accession>A0A315XNV4</accession>
<feature type="transmembrane region" description="Helical" evidence="7">
    <location>
        <begin position="178"/>
        <end position="200"/>
    </location>
</feature>
<dbReference type="RefSeq" id="WP_116591790.1">
    <property type="nucleotide sequence ID" value="NZ_MZGS01000019.1"/>
</dbReference>
<dbReference type="PANTHER" id="PTHR30151:SF0">
    <property type="entry name" value="ABC TRANSPORTER PERMEASE PROTEIN MJ0413-RELATED"/>
    <property type="match status" value="1"/>
</dbReference>
<dbReference type="AlphaFoldDB" id="A0A315XNV4"/>
<protein>
    <submittedName>
        <fullName evidence="9">Putative aliphatic sulfonates transport permease protein SsuC</fullName>
    </submittedName>
</protein>
<dbReference type="OrthoDB" id="50379at2157"/>
<evidence type="ECO:0000256" key="4">
    <source>
        <dbReference type="ARBA" id="ARBA00022692"/>
    </source>
</evidence>
<dbReference type="CDD" id="cd06261">
    <property type="entry name" value="TM_PBP2"/>
    <property type="match status" value="1"/>
</dbReference>
<feature type="transmembrane region" description="Helical" evidence="7">
    <location>
        <begin position="220"/>
        <end position="240"/>
    </location>
</feature>
<evidence type="ECO:0000259" key="8">
    <source>
        <dbReference type="PROSITE" id="PS50928"/>
    </source>
</evidence>
<feature type="domain" description="ABC transmembrane type-1" evidence="8">
    <location>
        <begin position="60"/>
        <end position="240"/>
    </location>
</feature>
<feature type="transmembrane region" description="Helical" evidence="7">
    <location>
        <begin position="64"/>
        <end position="88"/>
    </location>
</feature>
<dbReference type="Proteomes" id="UP000251717">
    <property type="component" value="Unassembled WGS sequence"/>
</dbReference>
<comment type="subcellular location">
    <subcellularLocation>
        <location evidence="1 7">Cell membrane</location>
        <topology evidence="1 7">Multi-pass membrane protein</topology>
    </subcellularLocation>
</comment>
<dbReference type="PANTHER" id="PTHR30151">
    <property type="entry name" value="ALKANE SULFONATE ABC TRANSPORTER-RELATED, MEMBRANE SUBUNIT"/>
    <property type="match status" value="1"/>
</dbReference>
<dbReference type="GO" id="GO:0055085">
    <property type="term" value="P:transmembrane transport"/>
    <property type="evidence" value="ECO:0007669"/>
    <property type="project" value="InterPro"/>
</dbReference>
<keyword evidence="2 7" id="KW-0813">Transport</keyword>
<dbReference type="PROSITE" id="PS50928">
    <property type="entry name" value="ABC_TM1"/>
    <property type="match status" value="1"/>
</dbReference>
<evidence type="ECO:0000256" key="1">
    <source>
        <dbReference type="ARBA" id="ARBA00004651"/>
    </source>
</evidence>
<comment type="similarity">
    <text evidence="7">Belongs to the binding-protein-dependent transport system permease family.</text>
</comment>
<feature type="transmembrane region" description="Helical" evidence="7">
    <location>
        <begin position="108"/>
        <end position="140"/>
    </location>
</feature>
<evidence type="ECO:0000313" key="10">
    <source>
        <dbReference type="Proteomes" id="UP000251717"/>
    </source>
</evidence>
<evidence type="ECO:0000256" key="5">
    <source>
        <dbReference type="ARBA" id="ARBA00022989"/>
    </source>
</evidence>
<dbReference type="InterPro" id="IPR035906">
    <property type="entry name" value="MetI-like_sf"/>
</dbReference>
<evidence type="ECO:0000256" key="6">
    <source>
        <dbReference type="ARBA" id="ARBA00023136"/>
    </source>
</evidence>
<keyword evidence="3" id="KW-1003">Cell membrane</keyword>
<feature type="transmembrane region" description="Helical" evidence="7">
    <location>
        <begin position="9"/>
        <end position="25"/>
    </location>
</feature>
<organism evidence="9 10">
    <name type="scientific">Methanobrevibacter thaueri</name>
    <dbReference type="NCBI Taxonomy" id="190975"/>
    <lineage>
        <taxon>Archaea</taxon>
        <taxon>Methanobacteriati</taxon>
        <taxon>Methanobacteriota</taxon>
        <taxon>Methanomada group</taxon>
        <taxon>Methanobacteria</taxon>
        <taxon>Methanobacteriales</taxon>
        <taxon>Methanobacteriaceae</taxon>
        <taxon>Methanobrevibacter</taxon>
    </lineage>
</organism>
<proteinExistence type="inferred from homology"/>
<evidence type="ECO:0000256" key="3">
    <source>
        <dbReference type="ARBA" id="ARBA00022475"/>
    </source>
</evidence>
<dbReference type="SUPFAM" id="SSF161098">
    <property type="entry name" value="MetI-like"/>
    <property type="match status" value="1"/>
</dbReference>
<name>A0A315XNV4_9EURY</name>
<keyword evidence="5 7" id="KW-1133">Transmembrane helix</keyword>
<dbReference type="GO" id="GO:0005886">
    <property type="term" value="C:plasma membrane"/>
    <property type="evidence" value="ECO:0007669"/>
    <property type="project" value="UniProtKB-SubCell"/>
</dbReference>
<comment type="caution">
    <text evidence="9">The sequence shown here is derived from an EMBL/GenBank/DDBJ whole genome shotgun (WGS) entry which is preliminary data.</text>
</comment>